<feature type="transmembrane region" description="Helical" evidence="1">
    <location>
        <begin position="125"/>
        <end position="145"/>
    </location>
</feature>
<reference evidence="2" key="1">
    <citation type="submission" date="2020-10" db="EMBL/GenBank/DDBJ databases">
        <authorList>
            <person name="Gilroy R."/>
        </authorList>
    </citation>
    <scope>NUCLEOTIDE SEQUENCE</scope>
    <source>
        <strain evidence="2">CHK121-14286</strain>
    </source>
</reference>
<dbReference type="AlphaFoldDB" id="A0A9D1E2Q8"/>
<evidence type="ECO:0000256" key="1">
    <source>
        <dbReference type="SAM" id="Phobius"/>
    </source>
</evidence>
<protein>
    <submittedName>
        <fullName evidence="2">DUF3267 domain-containing protein</fullName>
    </submittedName>
</protein>
<sequence>MKHFEEKLPENYRLVKTVDATKAPFAVVFNLLSLVMMVGAFAVLYFAFGTDVSLIKEQFLTLPDFTKILALLLLVVGFIVYIVLHELVHGVVYKAFTKRKLTFGVTMTCAYCGVPDVFVYRTASLCALLAPFVIFSIAFIVPMFFLQNTVWFLLLAALFAMHFGGCVGDLYITVLYVFKFRDGKTLMRDTGPVQTFYLPHEKS</sequence>
<gene>
    <name evidence="2" type="ORF">IAC95_00855</name>
</gene>
<comment type="caution">
    <text evidence="2">The sequence shown here is derived from an EMBL/GenBank/DDBJ whole genome shotgun (WGS) entry which is preliminary data.</text>
</comment>
<reference evidence="2" key="2">
    <citation type="journal article" date="2021" name="PeerJ">
        <title>Extensive microbial diversity within the chicken gut microbiome revealed by metagenomics and culture.</title>
        <authorList>
            <person name="Gilroy R."/>
            <person name="Ravi A."/>
            <person name="Getino M."/>
            <person name="Pursley I."/>
            <person name="Horton D.L."/>
            <person name="Alikhan N.F."/>
            <person name="Baker D."/>
            <person name="Gharbi K."/>
            <person name="Hall N."/>
            <person name="Watson M."/>
            <person name="Adriaenssens E.M."/>
            <person name="Foster-Nyarko E."/>
            <person name="Jarju S."/>
            <person name="Secka A."/>
            <person name="Antonio M."/>
            <person name="Oren A."/>
            <person name="Chaudhuri R.R."/>
            <person name="La Ragione R."/>
            <person name="Hildebrand F."/>
            <person name="Pallen M.J."/>
        </authorList>
    </citation>
    <scope>NUCLEOTIDE SEQUENCE</scope>
    <source>
        <strain evidence="2">CHK121-14286</strain>
    </source>
</reference>
<proteinExistence type="predicted"/>
<keyword evidence="1" id="KW-0812">Transmembrane</keyword>
<dbReference type="InterPro" id="IPR021683">
    <property type="entry name" value="DUF3267"/>
</dbReference>
<name>A0A9D1E2Q8_9BACT</name>
<keyword evidence="1" id="KW-1133">Transmembrane helix</keyword>
<evidence type="ECO:0000313" key="3">
    <source>
        <dbReference type="Proteomes" id="UP000824200"/>
    </source>
</evidence>
<feature type="transmembrane region" description="Helical" evidence="1">
    <location>
        <begin position="151"/>
        <end position="178"/>
    </location>
</feature>
<evidence type="ECO:0000313" key="2">
    <source>
        <dbReference type="EMBL" id="HIR65428.1"/>
    </source>
</evidence>
<dbReference type="EMBL" id="DVHL01000009">
    <property type="protein sequence ID" value="HIR65428.1"/>
    <property type="molecule type" value="Genomic_DNA"/>
</dbReference>
<keyword evidence="1" id="KW-0472">Membrane</keyword>
<feature type="transmembrane region" description="Helical" evidence="1">
    <location>
        <begin position="23"/>
        <end position="48"/>
    </location>
</feature>
<feature type="transmembrane region" description="Helical" evidence="1">
    <location>
        <begin position="68"/>
        <end position="93"/>
    </location>
</feature>
<dbReference type="Proteomes" id="UP000824200">
    <property type="component" value="Unassembled WGS sequence"/>
</dbReference>
<accession>A0A9D1E2Q8</accession>
<dbReference type="Pfam" id="PF11667">
    <property type="entry name" value="DUF3267"/>
    <property type="match status" value="1"/>
</dbReference>
<organism evidence="2 3">
    <name type="scientific">Candidatus Fimimonas gallinarum</name>
    <dbReference type="NCBI Taxonomy" id="2840821"/>
    <lineage>
        <taxon>Bacteria</taxon>
        <taxon>Pseudomonadati</taxon>
        <taxon>Myxococcota</taxon>
        <taxon>Myxococcia</taxon>
        <taxon>Myxococcales</taxon>
        <taxon>Cystobacterineae</taxon>
        <taxon>Myxococcaceae</taxon>
        <taxon>Myxococcaceae incertae sedis</taxon>
        <taxon>Candidatus Fimimonas</taxon>
    </lineage>
</organism>